<organism evidence="2 3">
    <name type="scientific">Clonostachys byssicola</name>
    <dbReference type="NCBI Taxonomy" id="160290"/>
    <lineage>
        <taxon>Eukaryota</taxon>
        <taxon>Fungi</taxon>
        <taxon>Dikarya</taxon>
        <taxon>Ascomycota</taxon>
        <taxon>Pezizomycotina</taxon>
        <taxon>Sordariomycetes</taxon>
        <taxon>Hypocreomycetidae</taxon>
        <taxon>Hypocreales</taxon>
        <taxon>Bionectriaceae</taxon>
        <taxon>Clonostachys</taxon>
    </lineage>
</organism>
<dbReference type="SUPFAM" id="SSF51735">
    <property type="entry name" value="NAD(P)-binding Rossmann-fold domains"/>
    <property type="match status" value="1"/>
</dbReference>
<dbReference type="OrthoDB" id="542013at2759"/>
<dbReference type="Pfam" id="PF00106">
    <property type="entry name" value="adh_short"/>
    <property type="match status" value="1"/>
</dbReference>
<dbReference type="PANTHER" id="PTHR43157:SF35">
    <property type="entry name" value="DEHYDROGENASE_REDUCTASE FAMILY PROTEIN, PUTATIVE-RELATED"/>
    <property type="match status" value="1"/>
</dbReference>
<dbReference type="PRINTS" id="PR00081">
    <property type="entry name" value="GDHRDH"/>
</dbReference>
<sequence length="345" mass="38131">MASAALPPLSVTGFQTWVKSHILTKSQPPPPTTDLSVQTCIITGSNTGLGFEAARLFLQLHLSHLIMAVRSIEKGEDAAEKLRKESPGARIEVWKLDMLSYDSVQDFATRVSKLDRLDIAILNAGISNTTFNINPSTGHEETVQVNYLSTALLAMLLLPTLKHKSASGVPGRLTLVGSSFGLYSKFENRDADPLISSFDIEAKWTLDTGLERYSVSKTLLLMLLDKLSQLVDPEYVVINALEPGWVYSTDVQRNSPIIVKAMMGIIALPFSRSVRHGSYMYADAAVVQGRESHGGFRMNWETYPFHPMMYETAGKQTAERLWEETLGELNFADVLGKLQAVARHS</sequence>
<evidence type="ECO:0000313" key="2">
    <source>
        <dbReference type="EMBL" id="CAG9983168.1"/>
    </source>
</evidence>
<evidence type="ECO:0000256" key="1">
    <source>
        <dbReference type="ARBA" id="ARBA00023002"/>
    </source>
</evidence>
<dbReference type="Proteomes" id="UP000754883">
    <property type="component" value="Unassembled WGS sequence"/>
</dbReference>
<protein>
    <submittedName>
        <fullName evidence="2">Uncharacterized protein</fullName>
    </submittedName>
</protein>
<comment type="caution">
    <text evidence="2">The sequence shown here is derived from an EMBL/GenBank/DDBJ whole genome shotgun (WGS) entry which is preliminary data.</text>
</comment>
<name>A0A9N9U6Z0_9HYPO</name>
<keyword evidence="1" id="KW-0560">Oxidoreductase</keyword>
<dbReference type="InterPro" id="IPR036291">
    <property type="entry name" value="NAD(P)-bd_dom_sf"/>
</dbReference>
<proteinExistence type="predicted"/>
<dbReference type="InterPro" id="IPR002347">
    <property type="entry name" value="SDR_fam"/>
</dbReference>
<accession>A0A9N9U6Z0</accession>
<reference evidence="2" key="1">
    <citation type="submission" date="2021-10" db="EMBL/GenBank/DDBJ databases">
        <authorList>
            <person name="Piombo E."/>
        </authorList>
    </citation>
    <scope>NUCLEOTIDE SEQUENCE</scope>
</reference>
<dbReference type="Gene3D" id="3.40.50.720">
    <property type="entry name" value="NAD(P)-binding Rossmann-like Domain"/>
    <property type="match status" value="1"/>
</dbReference>
<keyword evidence="3" id="KW-1185">Reference proteome</keyword>
<dbReference type="EMBL" id="CABFNO020001359">
    <property type="protein sequence ID" value="CAG9983168.1"/>
    <property type="molecule type" value="Genomic_DNA"/>
</dbReference>
<dbReference type="AlphaFoldDB" id="A0A9N9U6Z0"/>
<dbReference type="GO" id="GO:0016491">
    <property type="term" value="F:oxidoreductase activity"/>
    <property type="evidence" value="ECO:0007669"/>
    <property type="project" value="UniProtKB-KW"/>
</dbReference>
<gene>
    <name evidence="2" type="ORF">CBYS24578_00017896</name>
</gene>
<dbReference type="PANTHER" id="PTHR43157">
    <property type="entry name" value="PHOSPHATIDYLINOSITOL-GLYCAN BIOSYNTHESIS CLASS F PROTEIN-RELATED"/>
    <property type="match status" value="1"/>
</dbReference>
<evidence type="ECO:0000313" key="3">
    <source>
        <dbReference type="Proteomes" id="UP000754883"/>
    </source>
</evidence>